<sequence>MLSFHPVINSLGNASSQEILPVLFFPTFDICMLRKLKKEGRPRKTDLFSKPQIYGICLVFVPLFFSFIQCILKSFFIYCDRAYFLKEGEIHYYPNAVHSCN</sequence>
<reference evidence="2" key="2">
    <citation type="submission" date="2017-11" db="EMBL/GenBank/DDBJ databases">
        <title>Coralsnake Venomics: Analyses of Venom Gland Transcriptomes and Proteomes of Six Brazilian Taxa.</title>
        <authorList>
            <person name="Aird S.D."/>
            <person name="Jorge da Silva N."/>
            <person name="Qiu L."/>
            <person name="Villar-Briones A."/>
            <person name="Aparecida-Saddi V."/>
            <person name="Campos-Telles M.P."/>
            <person name="Grau M."/>
            <person name="Mikheyev A.S."/>
        </authorList>
    </citation>
    <scope>NUCLEOTIDE SEQUENCE</scope>
    <source>
        <tissue evidence="2">Venom_gland</tissue>
    </source>
</reference>
<reference evidence="2" key="1">
    <citation type="submission" date="2017-07" db="EMBL/GenBank/DDBJ databases">
        <authorList>
            <person name="Mikheyev A."/>
            <person name="Grau M."/>
        </authorList>
    </citation>
    <scope>NUCLEOTIDE SEQUENCE</scope>
    <source>
        <tissue evidence="2">Venom_gland</tissue>
    </source>
</reference>
<name>A0A2D4PRS4_MICSU</name>
<proteinExistence type="predicted"/>
<protein>
    <submittedName>
        <fullName evidence="2">Uncharacterized protein</fullName>
    </submittedName>
</protein>
<evidence type="ECO:0000256" key="1">
    <source>
        <dbReference type="SAM" id="Phobius"/>
    </source>
</evidence>
<keyword evidence="1" id="KW-1133">Transmembrane helix</keyword>
<dbReference type="AlphaFoldDB" id="A0A2D4PRS4"/>
<keyword evidence="1" id="KW-0472">Membrane</keyword>
<accession>A0A2D4PRS4</accession>
<evidence type="ECO:0000313" key="2">
    <source>
        <dbReference type="EMBL" id="LAB60704.1"/>
    </source>
</evidence>
<feature type="transmembrane region" description="Helical" evidence="1">
    <location>
        <begin position="53"/>
        <end position="78"/>
    </location>
</feature>
<dbReference type="EMBL" id="IACN01093855">
    <property type="protein sequence ID" value="LAB60704.1"/>
    <property type="molecule type" value="Transcribed_RNA"/>
</dbReference>
<organism evidence="2">
    <name type="scientific">Micrurus surinamensis</name>
    <name type="common">Surinam coral snake</name>
    <dbReference type="NCBI Taxonomy" id="129470"/>
    <lineage>
        <taxon>Eukaryota</taxon>
        <taxon>Metazoa</taxon>
        <taxon>Chordata</taxon>
        <taxon>Craniata</taxon>
        <taxon>Vertebrata</taxon>
        <taxon>Euteleostomi</taxon>
        <taxon>Lepidosauria</taxon>
        <taxon>Squamata</taxon>
        <taxon>Bifurcata</taxon>
        <taxon>Unidentata</taxon>
        <taxon>Episquamata</taxon>
        <taxon>Toxicofera</taxon>
        <taxon>Serpentes</taxon>
        <taxon>Colubroidea</taxon>
        <taxon>Elapidae</taxon>
        <taxon>Elapinae</taxon>
        <taxon>Micrurus</taxon>
    </lineage>
</organism>
<keyword evidence="1" id="KW-0812">Transmembrane</keyword>